<evidence type="ECO:0000313" key="3">
    <source>
        <dbReference type="Proteomes" id="UP000076761"/>
    </source>
</evidence>
<dbReference type="OrthoDB" id="4584900at2759"/>
<accession>A0A165QZ42</accession>
<dbReference type="AlphaFoldDB" id="A0A165QZ42"/>
<feature type="chain" id="PRO_5007865448" evidence="1">
    <location>
        <begin position="21"/>
        <end position="263"/>
    </location>
</feature>
<reference evidence="2 3" key="1">
    <citation type="journal article" date="2016" name="Mol. Biol. Evol.">
        <title>Comparative Genomics of Early-Diverging Mushroom-Forming Fungi Provides Insights into the Origins of Lignocellulose Decay Capabilities.</title>
        <authorList>
            <person name="Nagy L.G."/>
            <person name="Riley R."/>
            <person name="Tritt A."/>
            <person name="Adam C."/>
            <person name="Daum C."/>
            <person name="Floudas D."/>
            <person name="Sun H."/>
            <person name="Yadav J.S."/>
            <person name="Pangilinan J."/>
            <person name="Larsson K.H."/>
            <person name="Matsuura K."/>
            <person name="Barry K."/>
            <person name="Labutti K."/>
            <person name="Kuo R."/>
            <person name="Ohm R.A."/>
            <person name="Bhattacharya S.S."/>
            <person name="Shirouzu T."/>
            <person name="Yoshinaga Y."/>
            <person name="Martin F.M."/>
            <person name="Grigoriev I.V."/>
            <person name="Hibbett D.S."/>
        </authorList>
    </citation>
    <scope>NUCLEOTIDE SEQUENCE [LARGE SCALE GENOMIC DNA]</scope>
    <source>
        <strain evidence="2 3">HHB14362 ss-1</strain>
    </source>
</reference>
<sequence length="263" mass="27874">MHTLFHLLSLLVIAATTVLASPANNYGGPALLARRSLSGDSVHTRRTADAYWSQTNAQRLARGLTPSPPKQLFTPSRVRRQLPSSSPTITASIGVFKSDGTRSGYMGSQGSIATTQSSATTFLFRDPTSASDLVELNNYGSNTRTVFASYTNSYTVGPGSTNTLIMSTTTLSTPAGSTQQADLTKGPTQYSESTVWSIDPSTGVVSAYWVNPDGSQVPVYFVQRTMTTGTITTMSMIAVGDANAYVANHPTLNLAEVTLVVSV</sequence>
<proteinExistence type="predicted"/>
<dbReference type="InParanoid" id="A0A165QZ42"/>
<feature type="signal peptide" evidence="1">
    <location>
        <begin position="1"/>
        <end position="20"/>
    </location>
</feature>
<name>A0A165QZ42_9AGAM</name>
<evidence type="ECO:0000256" key="1">
    <source>
        <dbReference type="SAM" id="SignalP"/>
    </source>
</evidence>
<organism evidence="2 3">
    <name type="scientific">Neolentinus lepideus HHB14362 ss-1</name>
    <dbReference type="NCBI Taxonomy" id="1314782"/>
    <lineage>
        <taxon>Eukaryota</taxon>
        <taxon>Fungi</taxon>
        <taxon>Dikarya</taxon>
        <taxon>Basidiomycota</taxon>
        <taxon>Agaricomycotina</taxon>
        <taxon>Agaricomycetes</taxon>
        <taxon>Gloeophyllales</taxon>
        <taxon>Gloeophyllaceae</taxon>
        <taxon>Neolentinus</taxon>
    </lineage>
</organism>
<dbReference type="Proteomes" id="UP000076761">
    <property type="component" value="Unassembled WGS sequence"/>
</dbReference>
<keyword evidence="1" id="KW-0732">Signal</keyword>
<dbReference type="EMBL" id="KV425588">
    <property type="protein sequence ID" value="KZT23087.1"/>
    <property type="molecule type" value="Genomic_DNA"/>
</dbReference>
<protein>
    <submittedName>
        <fullName evidence="2">Uncharacterized protein</fullName>
    </submittedName>
</protein>
<evidence type="ECO:0000313" key="2">
    <source>
        <dbReference type="EMBL" id="KZT23087.1"/>
    </source>
</evidence>
<gene>
    <name evidence="2" type="ORF">NEOLEDRAFT_1136952</name>
</gene>
<keyword evidence="3" id="KW-1185">Reference proteome</keyword>